<proteinExistence type="predicted"/>
<evidence type="ECO:0000313" key="2">
    <source>
        <dbReference type="Proteomes" id="UP000639396"/>
    </source>
</evidence>
<sequence length="126" mass="14224">MNRKKPTNKDLRFLYSSENGRIATNVLVGVSGLTGVPKPKKKYDAKRPTRDEFVLEELANQLIEAKSESSEVLLTVWGMELPVRGRIENMDSRTGKVHIQKNGETTKVAFMDIMKVETRGIDTESE</sequence>
<name>A0A927C520_9BACL</name>
<gene>
    <name evidence="1" type="ORF">IDH45_02975</name>
</gene>
<organism evidence="1 2">
    <name type="scientific">Paenibacillus oceani</name>
    <dbReference type="NCBI Taxonomy" id="2772510"/>
    <lineage>
        <taxon>Bacteria</taxon>
        <taxon>Bacillati</taxon>
        <taxon>Bacillota</taxon>
        <taxon>Bacilli</taxon>
        <taxon>Bacillales</taxon>
        <taxon>Paenibacillaceae</taxon>
        <taxon>Paenibacillus</taxon>
    </lineage>
</organism>
<accession>A0A927C520</accession>
<evidence type="ECO:0000313" key="1">
    <source>
        <dbReference type="EMBL" id="MBD2860949.1"/>
    </source>
</evidence>
<dbReference type="Pfam" id="PF08863">
    <property type="entry name" value="YolD"/>
    <property type="match status" value="1"/>
</dbReference>
<comment type="caution">
    <text evidence="1">The sequence shown here is derived from an EMBL/GenBank/DDBJ whole genome shotgun (WGS) entry which is preliminary data.</text>
</comment>
<protein>
    <submittedName>
        <fullName evidence="1">YolD-like family protein</fullName>
    </submittedName>
</protein>
<reference evidence="1" key="1">
    <citation type="submission" date="2020-09" db="EMBL/GenBank/DDBJ databases">
        <title>A novel bacterium of genus Paenibacillus, isolated from South China Sea.</title>
        <authorList>
            <person name="Huang H."/>
            <person name="Mo K."/>
            <person name="Hu Y."/>
        </authorList>
    </citation>
    <scope>NUCLEOTIDE SEQUENCE</scope>
    <source>
        <strain evidence="1">IB182363</strain>
    </source>
</reference>
<dbReference type="AlphaFoldDB" id="A0A927C520"/>
<dbReference type="InterPro" id="IPR014962">
    <property type="entry name" value="YolD"/>
</dbReference>
<dbReference type="Proteomes" id="UP000639396">
    <property type="component" value="Unassembled WGS sequence"/>
</dbReference>
<keyword evidence="2" id="KW-1185">Reference proteome</keyword>
<dbReference type="EMBL" id="JACXJA010000003">
    <property type="protein sequence ID" value="MBD2860949.1"/>
    <property type="molecule type" value="Genomic_DNA"/>
</dbReference>